<dbReference type="SMART" id="SM00248">
    <property type="entry name" value="ANK"/>
    <property type="match status" value="3"/>
</dbReference>
<evidence type="ECO:0000313" key="7">
    <source>
        <dbReference type="Proteomes" id="UP000557566"/>
    </source>
</evidence>
<name>A0A8H4VA63_9HYPO</name>
<feature type="domain" description="BZIP" evidence="5">
    <location>
        <begin position="42"/>
        <end position="57"/>
    </location>
</feature>
<feature type="compositionally biased region" description="Low complexity" evidence="4">
    <location>
        <begin position="177"/>
        <end position="192"/>
    </location>
</feature>
<dbReference type="AlphaFoldDB" id="A0A8H4VA63"/>
<organism evidence="6 7">
    <name type="scientific">Ophiocordyceps sinensis</name>
    <dbReference type="NCBI Taxonomy" id="72228"/>
    <lineage>
        <taxon>Eukaryota</taxon>
        <taxon>Fungi</taxon>
        <taxon>Dikarya</taxon>
        <taxon>Ascomycota</taxon>
        <taxon>Pezizomycotina</taxon>
        <taxon>Sordariomycetes</taxon>
        <taxon>Hypocreomycetidae</taxon>
        <taxon>Hypocreales</taxon>
        <taxon>Ophiocordycipitaceae</taxon>
        <taxon>Ophiocordyceps</taxon>
    </lineage>
</organism>
<gene>
    <name evidence="6" type="ORF">G6O67_000628</name>
</gene>
<dbReference type="Gene3D" id="1.25.40.20">
    <property type="entry name" value="Ankyrin repeat-containing domain"/>
    <property type="match status" value="2"/>
</dbReference>
<comment type="caution">
    <text evidence="6">The sequence shown here is derived from an EMBL/GenBank/DDBJ whole genome shotgun (WGS) entry which is preliminary data.</text>
</comment>
<protein>
    <recommendedName>
        <fullName evidence="5">BZIP domain-containing protein</fullName>
    </recommendedName>
</protein>
<proteinExistence type="predicted"/>
<dbReference type="InterPro" id="IPR004827">
    <property type="entry name" value="bZIP"/>
</dbReference>
<evidence type="ECO:0000313" key="6">
    <source>
        <dbReference type="EMBL" id="KAF4513350.1"/>
    </source>
</evidence>
<dbReference type="SUPFAM" id="SSF48403">
    <property type="entry name" value="Ankyrin repeat"/>
    <property type="match status" value="1"/>
</dbReference>
<dbReference type="CDD" id="cd14688">
    <property type="entry name" value="bZIP_YAP"/>
    <property type="match status" value="1"/>
</dbReference>
<feature type="repeat" description="ANK" evidence="3">
    <location>
        <begin position="235"/>
        <end position="267"/>
    </location>
</feature>
<evidence type="ECO:0000256" key="2">
    <source>
        <dbReference type="ARBA" id="ARBA00023043"/>
    </source>
</evidence>
<dbReference type="PANTHER" id="PTHR24171:SF9">
    <property type="entry name" value="ANKYRIN REPEAT DOMAIN-CONTAINING PROTEIN 39"/>
    <property type="match status" value="1"/>
</dbReference>
<reference evidence="6 7" key="1">
    <citation type="journal article" date="2020" name="Genome Biol. Evol.">
        <title>A new high-quality draft genome assembly of the Chinese cordyceps Ophiocordyceps sinensis.</title>
        <authorList>
            <person name="Shu R."/>
            <person name="Zhang J."/>
            <person name="Meng Q."/>
            <person name="Zhang H."/>
            <person name="Zhou G."/>
            <person name="Li M."/>
            <person name="Wu P."/>
            <person name="Zhao Y."/>
            <person name="Chen C."/>
            <person name="Qin Q."/>
        </authorList>
    </citation>
    <scope>NUCLEOTIDE SEQUENCE [LARGE SCALE GENOMIC DNA]</scope>
    <source>
        <strain evidence="6 7">IOZ07</strain>
    </source>
</reference>
<evidence type="ECO:0000256" key="3">
    <source>
        <dbReference type="PROSITE-ProRule" id="PRU00023"/>
    </source>
</evidence>
<accession>A0A8H4VA63</accession>
<dbReference type="InterPro" id="IPR036770">
    <property type="entry name" value="Ankyrin_rpt-contain_sf"/>
</dbReference>
<dbReference type="PROSITE" id="PS00036">
    <property type="entry name" value="BZIP_BASIC"/>
    <property type="match status" value="1"/>
</dbReference>
<dbReference type="OrthoDB" id="341259at2759"/>
<feature type="compositionally biased region" description="Basic residues" evidence="4">
    <location>
        <begin position="41"/>
        <end position="58"/>
    </location>
</feature>
<evidence type="ECO:0000256" key="1">
    <source>
        <dbReference type="ARBA" id="ARBA00022737"/>
    </source>
</evidence>
<dbReference type="Pfam" id="PF12796">
    <property type="entry name" value="Ank_2"/>
    <property type="match status" value="1"/>
</dbReference>
<dbReference type="EMBL" id="JAAVMX010000001">
    <property type="protein sequence ID" value="KAF4513350.1"/>
    <property type="molecule type" value="Genomic_DNA"/>
</dbReference>
<feature type="region of interest" description="Disordered" evidence="4">
    <location>
        <begin position="169"/>
        <end position="200"/>
    </location>
</feature>
<sequence length="306" mass="32168">MLRQDESSQASSARRLSSSRNGPQAAANGDANANAEEGAKERRRQQNRIAQRNHRRRKAAAERAHSISSVGFDQGNKRCGHCGTGASDEKPIGQSLCPGSSKHAAEPGQGVDVLPTPTDSLQNPFFPMYDMEFEGHGPIFAEDGGSTIEGIEAGGPDDAFLEREAGGVLVPEDEASPRGSRSDVSSSDGAASPKRRPSQGCRGQLALHLAARGGFNSIINVLLNNGARLNMTDVQGRTALHYAVDGGHAETLKLLLSWGADSLVLDSDGLSCLHLAASSGHELMVRLLIAHGADPNSGRAQKQPAL</sequence>
<feature type="repeat" description="ANK" evidence="3">
    <location>
        <begin position="202"/>
        <end position="234"/>
    </location>
</feature>
<dbReference type="PROSITE" id="PS50088">
    <property type="entry name" value="ANK_REPEAT"/>
    <property type="match status" value="3"/>
</dbReference>
<dbReference type="PRINTS" id="PR01415">
    <property type="entry name" value="ANKYRIN"/>
</dbReference>
<dbReference type="Proteomes" id="UP000557566">
    <property type="component" value="Unassembled WGS sequence"/>
</dbReference>
<feature type="compositionally biased region" description="Low complexity" evidence="4">
    <location>
        <begin position="7"/>
        <end position="36"/>
    </location>
</feature>
<dbReference type="GO" id="GO:0003700">
    <property type="term" value="F:DNA-binding transcription factor activity"/>
    <property type="evidence" value="ECO:0007669"/>
    <property type="project" value="InterPro"/>
</dbReference>
<keyword evidence="2 3" id="KW-0040">ANK repeat</keyword>
<feature type="repeat" description="ANK" evidence="3">
    <location>
        <begin position="268"/>
        <end position="300"/>
    </location>
</feature>
<dbReference type="PROSITE" id="PS50297">
    <property type="entry name" value="ANK_REP_REGION"/>
    <property type="match status" value="3"/>
</dbReference>
<feature type="region of interest" description="Disordered" evidence="4">
    <location>
        <begin position="1"/>
        <end position="109"/>
    </location>
</feature>
<evidence type="ECO:0000259" key="5">
    <source>
        <dbReference type="PROSITE" id="PS00036"/>
    </source>
</evidence>
<dbReference type="PANTHER" id="PTHR24171">
    <property type="entry name" value="ANKYRIN REPEAT DOMAIN-CONTAINING PROTEIN 39-RELATED"/>
    <property type="match status" value="1"/>
</dbReference>
<evidence type="ECO:0000256" key="4">
    <source>
        <dbReference type="SAM" id="MobiDB-lite"/>
    </source>
</evidence>
<keyword evidence="7" id="KW-1185">Reference proteome</keyword>
<dbReference type="InterPro" id="IPR002110">
    <property type="entry name" value="Ankyrin_rpt"/>
</dbReference>
<keyword evidence="1" id="KW-0677">Repeat</keyword>